<feature type="domain" description="Histidine kinase" evidence="5">
    <location>
        <begin position="322"/>
        <end position="538"/>
    </location>
</feature>
<dbReference type="SMART" id="SM00388">
    <property type="entry name" value="HisKA"/>
    <property type="match status" value="1"/>
</dbReference>
<dbReference type="SUPFAM" id="SSF47384">
    <property type="entry name" value="Homodimeric domain of signal transducing histidine kinase"/>
    <property type="match status" value="1"/>
</dbReference>
<dbReference type="NCBIfam" id="TIGR00254">
    <property type="entry name" value="GGDEF"/>
    <property type="match status" value="1"/>
</dbReference>
<feature type="coiled-coil region" evidence="4">
    <location>
        <begin position="19"/>
        <end position="53"/>
    </location>
</feature>
<dbReference type="InterPro" id="IPR036097">
    <property type="entry name" value="HisK_dim/P_sf"/>
</dbReference>
<keyword evidence="3" id="KW-0597">Phosphoprotein</keyword>
<dbReference type="PROSITE" id="PS50887">
    <property type="entry name" value="GGDEF"/>
    <property type="match status" value="1"/>
</dbReference>
<proteinExistence type="predicted"/>
<dbReference type="InterPro" id="IPR036890">
    <property type="entry name" value="HATPase_C_sf"/>
</dbReference>
<name>A0AAX3I2R9_9PSED</name>
<dbReference type="CDD" id="cd01949">
    <property type="entry name" value="GGDEF"/>
    <property type="match status" value="1"/>
</dbReference>
<keyword evidence="4" id="KW-0175">Coiled coil</keyword>
<dbReference type="CDD" id="cd00082">
    <property type="entry name" value="HisKA"/>
    <property type="match status" value="1"/>
</dbReference>
<accession>A0AAX3I2R9</accession>
<dbReference type="Gene3D" id="1.10.287.130">
    <property type="match status" value="1"/>
</dbReference>
<reference evidence="7 8" key="1">
    <citation type="submission" date="2019-05" db="EMBL/GenBank/DDBJ databases">
        <authorList>
            <consortium name="Pathogen Informatics"/>
        </authorList>
    </citation>
    <scope>NUCLEOTIDE SEQUENCE [LARGE SCALE GENOMIC DNA]</scope>
    <source>
        <strain evidence="7 8">NCTC10696</strain>
    </source>
</reference>
<dbReference type="RefSeq" id="WP_057024845.1">
    <property type="nucleotide sequence ID" value="NZ_CBCSGQ010000011.1"/>
</dbReference>
<evidence type="ECO:0000259" key="5">
    <source>
        <dbReference type="PROSITE" id="PS50109"/>
    </source>
</evidence>
<dbReference type="InterPro" id="IPR029787">
    <property type="entry name" value="Nucleotide_cyclase"/>
</dbReference>
<dbReference type="Gene3D" id="3.30.70.270">
    <property type="match status" value="1"/>
</dbReference>
<dbReference type="Pfam" id="PF00512">
    <property type="entry name" value="HisKA"/>
    <property type="match status" value="1"/>
</dbReference>
<dbReference type="InterPro" id="IPR000160">
    <property type="entry name" value="GGDEF_dom"/>
</dbReference>
<evidence type="ECO:0000256" key="2">
    <source>
        <dbReference type="ARBA" id="ARBA00012438"/>
    </source>
</evidence>
<sequence length="541" mass="58525">MNRKTYDDKKALAAASIELTQVVQKTQEARLKLDALEQKVVNTQSQVLEKQQSGQLIEANEQLVLALLQAQIGVEQAATALREVSHAAQLDVLTGLPNRRLLLGRLAQAIEDTTPEGEGLAVLFLDLNHFKLINDTLGHSVGDEVLKETALRLSGAVRKNDTVGRYGGDEFIILLVGTISHADVLGICEKIIKALGVPHPIGNQILQLAASIGVSYYPKDGDDPHTLIDCADAAMYRAKRHGIGVAFHSTDLPPVLLPTHLPIIPAQKKPGAHHPIASGEHERRRAQLREANEQLVLTALNAQQLQAVAEGALDKQKKILAMVAHELRDPLTPLTLVAGMLMQSSHERLATIQAIIERQTSHIARLVDDLMDVSMAQTGKLRLNFQPVDIATIIDEAVVVCRPAIDLRFQQLVVRKPRRPLMINGDQLRLTQILCNLLGNASKYTPNHGSIKLVIDAGAEDITLTFSDTGIGISAEVLDFIFDPFVQDAHAIGFNGTGLGVGLSVVRELVEGHRGSVNVFSGGLGLGSTFVVTLPLPPQSK</sequence>
<evidence type="ECO:0000256" key="1">
    <source>
        <dbReference type="ARBA" id="ARBA00000085"/>
    </source>
</evidence>
<evidence type="ECO:0000256" key="3">
    <source>
        <dbReference type="ARBA" id="ARBA00022553"/>
    </source>
</evidence>
<dbReference type="AlphaFoldDB" id="A0AAX3I2R9"/>
<organism evidence="7 8">
    <name type="scientific">Pseudomonas synxantha</name>
    <dbReference type="NCBI Taxonomy" id="47883"/>
    <lineage>
        <taxon>Bacteria</taxon>
        <taxon>Pseudomonadati</taxon>
        <taxon>Pseudomonadota</taxon>
        <taxon>Gammaproteobacteria</taxon>
        <taxon>Pseudomonadales</taxon>
        <taxon>Pseudomonadaceae</taxon>
        <taxon>Pseudomonas</taxon>
    </lineage>
</organism>
<dbReference type="InterPro" id="IPR005467">
    <property type="entry name" value="His_kinase_dom"/>
</dbReference>
<evidence type="ECO:0000256" key="4">
    <source>
        <dbReference type="SAM" id="Coils"/>
    </source>
</evidence>
<dbReference type="InterPro" id="IPR003594">
    <property type="entry name" value="HATPase_dom"/>
</dbReference>
<dbReference type="GeneID" id="61828564"/>
<dbReference type="InterPro" id="IPR003661">
    <property type="entry name" value="HisK_dim/P_dom"/>
</dbReference>
<dbReference type="PANTHER" id="PTHR46663">
    <property type="entry name" value="DIGUANYLATE CYCLASE DGCT-RELATED"/>
    <property type="match status" value="1"/>
</dbReference>
<dbReference type="InterPro" id="IPR052163">
    <property type="entry name" value="DGC-Regulatory_Protein"/>
</dbReference>
<dbReference type="GO" id="GO:0000155">
    <property type="term" value="F:phosphorelay sensor kinase activity"/>
    <property type="evidence" value="ECO:0007669"/>
    <property type="project" value="InterPro"/>
</dbReference>
<dbReference type="EC" id="2.7.13.3" evidence="2"/>
<comment type="catalytic activity">
    <reaction evidence="1">
        <text>ATP + protein L-histidine = ADP + protein N-phospho-L-histidine.</text>
        <dbReference type="EC" id="2.7.13.3"/>
    </reaction>
</comment>
<evidence type="ECO:0000313" key="7">
    <source>
        <dbReference type="EMBL" id="VTQ90501.1"/>
    </source>
</evidence>
<dbReference type="SUPFAM" id="SSF55874">
    <property type="entry name" value="ATPase domain of HSP90 chaperone/DNA topoisomerase II/histidine kinase"/>
    <property type="match status" value="1"/>
</dbReference>
<dbReference type="Proteomes" id="UP000306562">
    <property type="component" value="Chromosome"/>
</dbReference>
<dbReference type="InterPro" id="IPR043128">
    <property type="entry name" value="Rev_trsase/Diguanyl_cyclase"/>
</dbReference>
<dbReference type="Pfam" id="PF02518">
    <property type="entry name" value="HATPase_c"/>
    <property type="match status" value="1"/>
</dbReference>
<gene>
    <name evidence="7" type="primary">pleD_3</name>
    <name evidence="7" type="ORF">NCTC10696_00757</name>
</gene>
<dbReference type="PANTHER" id="PTHR46663:SF3">
    <property type="entry name" value="SLL0267 PROTEIN"/>
    <property type="match status" value="1"/>
</dbReference>
<dbReference type="PRINTS" id="PR00344">
    <property type="entry name" value="BCTRLSENSOR"/>
</dbReference>
<dbReference type="EMBL" id="LR590482">
    <property type="protein sequence ID" value="VTQ90501.1"/>
    <property type="molecule type" value="Genomic_DNA"/>
</dbReference>
<dbReference type="SMART" id="SM00267">
    <property type="entry name" value="GGDEF"/>
    <property type="match status" value="1"/>
</dbReference>
<evidence type="ECO:0000259" key="6">
    <source>
        <dbReference type="PROSITE" id="PS50887"/>
    </source>
</evidence>
<dbReference type="Pfam" id="PF00990">
    <property type="entry name" value="GGDEF"/>
    <property type="match status" value="1"/>
</dbReference>
<evidence type="ECO:0000313" key="8">
    <source>
        <dbReference type="Proteomes" id="UP000306562"/>
    </source>
</evidence>
<dbReference type="SMART" id="SM00387">
    <property type="entry name" value="HATPase_c"/>
    <property type="match status" value="1"/>
</dbReference>
<dbReference type="SUPFAM" id="SSF55073">
    <property type="entry name" value="Nucleotide cyclase"/>
    <property type="match status" value="1"/>
</dbReference>
<dbReference type="InterPro" id="IPR004358">
    <property type="entry name" value="Sig_transdc_His_kin-like_C"/>
</dbReference>
<protein>
    <recommendedName>
        <fullName evidence="2">histidine kinase</fullName>
        <ecNumber evidence="2">2.7.13.3</ecNumber>
    </recommendedName>
</protein>
<dbReference type="Gene3D" id="3.30.565.10">
    <property type="entry name" value="Histidine kinase-like ATPase, C-terminal domain"/>
    <property type="match status" value="1"/>
</dbReference>
<feature type="domain" description="GGDEF" evidence="6">
    <location>
        <begin position="118"/>
        <end position="251"/>
    </location>
</feature>
<dbReference type="PROSITE" id="PS50109">
    <property type="entry name" value="HIS_KIN"/>
    <property type="match status" value="1"/>
</dbReference>